<name>A0A838WSR0_9CORY</name>
<dbReference type="Proteomes" id="UP000580709">
    <property type="component" value="Unassembled WGS sequence"/>
</dbReference>
<feature type="non-terminal residue" evidence="1">
    <location>
        <position position="1"/>
    </location>
</feature>
<gene>
    <name evidence="1" type="ORF">H0H28_05440</name>
</gene>
<keyword evidence="1" id="KW-0547">Nucleotide-binding</keyword>
<organism evidence="1 2">
    <name type="scientific">Corynebacterium sanguinis</name>
    <dbReference type="NCBI Taxonomy" id="2594913"/>
    <lineage>
        <taxon>Bacteria</taxon>
        <taxon>Bacillati</taxon>
        <taxon>Actinomycetota</taxon>
        <taxon>Actinomycetes</taxon>
        <taxon>Mycobacteriales</taxon>
        <taxon>Corynebacteriaceae</taxon>
        <taxon>Corynebacterium</taxon>
    </lineage>
</organism>
<evidence type="ECO:0000313" key="1">
    <source>
        <dbReference type="EMBL" id="MBA4504774.1"/>
    </source>
</evidence>
<comment type="caution">
    <text evidence="1">The sequence shown here is derived from an EMBL/GenBank/DDBJ whole genome shotgun (WGS) entry which is preliminary data.</text>
</comment>
<protein>
    <submittedName>
        <fullName evidence="1">ATP-binding protein</fullName>
    </submittedName>
</protein>
<dbReference type="Gene3D" id="3.40.50.300">
    <property type="entry name" value="P-loop containing nucleotide triphosphate hydrolases"/>
    <property type="match status" value="1"/>
</dbReference>
<dbReference type="InterPro" id="IPR027417">
    <property type="entry name" value="P-loop_NTPase"/>
</dbReference>
<reference evidence="1 2" key="1">
    <citation type="submission" date="2020-07" db="EMBL/GenBank/DDBJ databases">
        <authorList>
            <person name="Khare M."/>
        </authorList>
    </citation>
    <scope>NUCLEOTIDE SEQUENCE [LARGE SCALE GENOMIC DNA]</scope>
    <source>
        <strain evidence="1 2">P8776</strain>
    </source>
</reference>
<dbReference type="AlphaFoldDB" id="A0A838WSR0"/>
<accession>A0A838WSR0</accession>
<dbReference type="EMBL" id="JACEOR010000198">
    <property type="protein sequence ID" value="MBA4504774.1"/>
    <property type="molecule type" value="Genomic_DNA"/>
</dbReference>
<sequence length="48" mass="5348">TSQFEPQDWYKSLHDAVIAESILNRIVAGAEILPLDGPNMRRPLADAQ</sequence>
<proteinExistence type="predicted"/>
<dbReference type="GO" id="GO:0005524">
    <property type="term" value="F:ATP binding"/>
    <property type="evidence" value="ECO:0007669"/>
    <property type="project" value="UniProtKB-KW"/>
</dbReference>
<keyword evidence="1" id="KW-0067">ATP-binding</keyword>
<evidence type="ECO:0000313" key="2">
    <source>
        <dbReference type="Proteomes" id="UP000580709"/>
    </source>
</evidence>
<keyword evidence="2" id="KW-1185">Reference proteome</keyword>